<dbReference type="Pfam" id="PF07714">
    <property type="entry name" value="PK_Tyr_Ser-Thr"/>
    <property type="match status" value="1"/>
</dbReference>
<accession>A0A397V656</accession>
<dbReference type="PANTHER" id="PTHR44329">
    <property type="entry name" value="SERINE/THREONINE-PROTEIN KINASE TNNI3K-RELATED"/>
    <property type="match status" value="1"/>
</dbReference>
<dbReference type="EMBL" id="QKWP01000572">
    <property type="protein sequence ID" value="RIB17950.1"/>
    <property type="molecule type" value="Genomic_DNA"/>
</dbReference>
<sequence>MNETTGHYILVMQDGLANSLERNLKSVARMGWNEKLNLLLYIARDLQLIHSCNIINCGLYKADLLQNNLTIAYIALSSLPQSVDNALTTKSKVVGSIFCAAPEVLNGGLFTKASDIYSFGIIMWEISSGRTIYDYYQEQYDDEVQFYFSIFNGVRPNIIENTVQSYSNLLKRCWYNDPQKRPSASKICNILTKWKNNMAKFYDFESVNYDEYDEDEYNLYDGEPYDIPDVDQDYELSSVTSSTGNNIQNEESIPEAWLEKAISDQHINYIEHNKFTNTIVIGEGAFGKVFKYEWKDCELTVALKCLKVDTSIDEKIIKGFTDEVLICYIETLISSCYRIINSYHSYN</sequence>
<keyword evidence="1" id="KW-0547">Nucleotide-binding</keyword>
<dbReference type="AlphaFoldDB" id="A0A397V656"/>
<comment type="caution">
    <text evidence="3">The sequence shown here is derived from an EMBL/GenBank/DDBJ whole genome shotgun (WGS) entry which is preliminary data.</text>
</comment>
<gene>
    <name evidence="3" type="ORF">C2G38_1387644</name>
</gene>
<keyword evidence="3" id="KW-0808">Transferase</keyword>
<evidence type="ECO:0000256" key="1">
    <source>
        <dbReference type="PROSITE-ProRule" id="PRU10141"/>
    </source>
</evidence>
<feature type="domain" description="Protein kinase" evidence="2">
    <location>
        <begin position="1"/>
        <end position="202"/>
    </location>
</feature>
<evidence type="ECO:0000259" key="2">
    <source>
        <dbReference type="PROSITE" id="PS50011"/>
    </source>
</evidence>
<dbReference type="InterPro" id="IPR051681">
    <property type="entry name" value="Ser/Thr_Kinases-Pseudokinases"/>
</dbReference>
<evidence type="ECO:0000313" key="3">
    <source>
        <dbReference type="EMBL" id="RIB17950.1"/>
    </source>
</evidence>
<dbReference type="InterPro" id="IPR000719">
    <property type="entry name" value="Prot_kinase_dom"/>
</dbReference>
<name>A0A397V656_9GLOM</name>
<organism evidence="3 4">
    <name type="scientific">Gigaspora rosea</name>
    <dbReference type="NCBI Taxonomy" id="44941"/>
    <lineage>
        <taxon>Eukaryota</taxon>
        <taxon>Fungi</taxon>
        <taxon>Fungi incertae sedis</taxon>
        <taxon>Mucoromycota</taxon>
        <taxon>Glomeromycotina</taxon>
        <taxon>Glomeromycetes</taxon>
        <taxon>Diversisporales</taxon>
        <taxon>Gigasporaceae</taxon>
        <taxon>Gigaspora</taxon>
    </lineage>
</organism>
<keyword evidence="3" id="KW-0418">Kinase</keyword>
<dbReference type="GO" id="GO:0005524">
    <property type="term" value="F:ATP binding"/>
    <property type="evidence" value="ECO:0007669"/>
    <property type="project" value="UniProtKB-UniRule"/>
</dbReference>
<dbReference type="InterPro" id="IPR017441">
    <property type="entry name" value="Protein_kinase_ATP_BS"/>
</dbReference>
<dbReference type="SUPFAM" id="SSF56112">
    <property type="entry name" value="Protein kinase-like (PK-like)"/>
    <property type="match status" value="2"/>
</dbReference>
<dbReference type="GO" id="GO:0004674">
    <property type="term" value="F:protein serine/threonine kinase activity"/>
    <property type="evidence" value="ECO:0007669"/>
    <property type="project" value="TreeGrafter"/>
</dbReference>
<dbReference type="PANTHER" id="PTHR44329:SF6">
    <property type="entry name" value="RECEPTOR-INTERACTING SERINE_THREONINE-PROTEIN KINASE 1"/>
    <property type="match status" value="1"/>
</dbReference>
<dbReference type="STRING" id="44941.A0A397V656"/>
<keyword evidence="1" id="KW-0067">ATP-binding</keyword>
<proteinExistence type="predicted"/>
<dbReference type="Gene3D" id="1.10.510.10">
    <property type="entry name" value="Transferase(Phosphotransferase) domain 1"/>
    <property type="match status" value="1"/>
</dbReference>
<reference evidence="3 4" key="1">
    <citation type="submission" date="2018-06" db="EMBL/GenBank/DDBJ databases">
        <title>Comparative genomics reveals the genomic features of Rhizophagus irregularis, R. cerebriforme, R. diaphanum and Gigaspora rosea, and their symbiotic lifestyle signature.</title>
        <authorList>
            <person name="Morin E."/>
            <person name="San Clemente H."/>
            <person name="Chen E.C.H."/>
            <person name="De La Providencia I."/>
            <person name="Hainaut M."/>
            <person name="Kuo A."/>
            <person name="Kohler A."/>
            <person name="Murat C."/>
            <person name="Tang N."/>
            <person name="Roy S."/>
            <person name="Loubradou J."/>
            <person name="Henrissat B."/>
            <person name="Grigoriev I.V."/>
            <person name="Corradi N."/>
            <person name="Roux C."/>
            <person name="Martin F.M."/>
        </authorList>
    </citation>
    <scope>NUCLEOTIDE SEQUENCE [LARGE SCALE GENOMIC DNA]</scope>
    <source>
        <strain evidence="3 4">DAOM 194757</strain>
    </source>
</reference>
<dbReference type="PROSITE" id="PS50011">
    <property type="entry name" value="PROTEIN_KINASE_DOM"/>
    <property type="match status" value="1"/>
</dbReference>
<evidence type="ECO:0000313" key="4">
    <source>
        <dbReference type="Proteomes" id="UP000266673"/>
    </source>
</evidence>
<keyword evidence="4" id="KW-1185">Reference proteome</keyword>
<dbReference type="OrthoDB" id="4062651at2759"/>
<feature type="binding site" evidence="1">
    <location>
        <position position="304"/>
    </location>
    <ligand>
        <name>ATP</name>
        <dbReference type="ChEBI" id="CHEBI:30616"/>
    </ligand>
</feature>
<dbReference type="PROSITE" id="PS00107">
    <property type="entry name" value="PROTEIN_KINASE_ATP"/>
    <property type="match status" value="1"/>
</dbReference>
<dbReference type="InterPro" id="IPR011009">
    <property type="entry name" value="Kinase-like_dom_sf"/>
</dbReference>
<dbReference type="InterPro" id="IPR001245">
    <property type="entry name" value="Ser-Thr/Tyr_kinase_cat_dom"/>
</dbReference>
<protein>
    <submittedName>
        <fullName evidence="3">Kinase-like domain-containing protein</fullName>
    </submittedName>
</protein>
<dbReference type="Gene3D" id="3.30.200.20">
    <property type="entry name" value="Phosphorylase Kinase, domain 1"/>
    <property type="match status" value="1"/>
</dbReference>
<dbReference type="Proteomes" id="UP000266673">
    <property type="component" value="Unassembled WGS sequence"/>
</dbReference>